<feature type="domain" description="CusB-like beta-barrel" evidence="2">
    <location>
        <begin position="216"/>
        <end position="286"/>
    </location>
</feature>
<organism evidence="4 5">
    <name type="scientific">Paraglaciecola arctica BSs20135</name>
    <dbReference type="NCBI Taxonomy" id="493475"/>
    <lineage>
        <taxon>Bacteria</taxon>
        <taxon>Pseudomonadati</taxon>
        <taxon>Pseudomonadota</taxon>
        <taxon>Gammaproteobacteria</taxon>
        <taxon>Alteromonadales</taxon>
        <taxon>Alteromonadaceae</taxon>
        <taxon>Paraglaciecola</taxon>
    </lineage>
</organism>
<dbReference type="Pfam" id="PF25973">
    <property type="entry name" value="BSH_CzcB"/>
    <property type="match status" value="1"/>
</dbReference>
<evidence type="ECO:0000259" key="2">
    <source>
        <dbReference type="Pfam" id="PF25954"/>
    </source>
</evidence>
<proteinExistence type="inferred from homology"/>
<dbReference type="eggNOG" id="COG0845">
    <property type="taxonomic scope" value="Bacteria"/>
</dbReference>
<evidence type="ECO:0000313" key="5">
    <source>
        <dbReference type="Proteomes" id="UP000006327"/>
    </source>
</evidence>
<dbReference type="GO" id="GO:1990281">
    <property type="term" value="C:efflux pump complex"/>
    <property type="evidence" value="ECO:0007669"/>
    <property type="project" value="TreeGrafter"/>
</dbReference>
<evidence type="ECO:0000259" key="3">
    <source>
        <dbReference type="Pfam" id="PF25973"/>
    </source>
</evidence>
<comment type="caution">
    <text evidence="4">The sequence shown here is derived from an EMBL/GenBank/DDBJ whole genome shotgun (WGS) entry which is preliminary data.</text>
</comment>
<accession>K6X9N8</accession>
<dbReference type="InterPro" id="IPR006143">
    <property type="entry name" value="RND_pump_MFP"/>
</dbReference>
<dbReference type="Gene3D" id="2.40.50.100">
    <property type="match status" value="1"/>
</dbReference>
<dbReference type="InterPro" id="IPR058647">
    <property type="entry name" value="BSH_CzcB-like"/>
</dbReference>
<dbReference type="NCBIfam" id="TIGR01730">
    <property type="entry name" value="RND_mfp"/>
    <property type="match status" value="1"/>
</dbReference>
<reference evidence="4 5" key="1">
    <citation type="journal article" date="2017" name="Antonie Van Leeuwenhoek">
        <title>Rhizobium rhizosphaerae sp. nov., a novel species isolated from rice rhizosphere.</title>
        <authorList>
            <person name="Zhao J.J."/>
            <person name="Zhang J."/>
            <person name="Zhang R.J."/>
            <person name="Zhang C.W."/>
            <person name="Yin H.Q."/>
            <person name="Zhang X.X."/>
        </authorList>
    </citation>
    <scope>NUCLEOTIDE SEQUENCE [LARGE SCALE GENOMIC DNA]</scope>
    <source>
        <strain evidence="4 5">BSs20135</strain>
    </source>
</reference>
<evidence type="ECO:0000256" key="1">
    <source>
        <dbReference type="ARBA" id="ARBA00009477"/>
    </source>
</evidence>
<gene>
    <name evidence="4" type="ORF">GARC_0332</name>
</gene>
<dbReference type="Pfam" id="PF25954">
    <property type="entry name" value="Beta-barrel_RND_2"/>
    <property type="match status" value="1"/>
</dbReference>
<sequence length="349" mass="37934">MNIKKWAIPVVTVAGLLVVVAWMAGVFTSQVAPGLMERPTDKAISSYTVQTITQPRLESIPAGIKAREATLLSSQILARIEKIHVRAGDKVTKGQLLVTLESESLKAQLAQAIAMEDASQAMLTEAKANFERSQTLKEKGLVSQSVLDNAVASFRRYGSELVAATERKQAAQTGLEYSKIHSPFTGVVVERSAEPGNMASPGQLLLSLYDPLTLQIEADVRESLATQLNIGRRIKVKIESLGKEINATIVEIVPAADPNARSFLVKAGIEFYPNLKPGMFARMIIEDGTQDILSIPVDYVKSYGQLDMVWLLKDGNLSRRFVRLGKSQLNQVEIVSGLNSGDTLSLSAN</sequence>
<dbReference type="InterPro" id="IPR058792">
    <property type="entry name" value="Beta-barrel_RND_2"/>
</dbReference>
<dbReference type="Proteomes" id="UP000006327">
    <property type="component" value="Unassembled WGS sequence"/>
</dbReference>
<dbReference type="RefSeq" id="WP_007616070.1">
    <property type="nucleotide sequence ID" value="NZ_BAEO01000006.1"/>
</dbReference>
<dbReference type="SUPFAM" id="SSF111369">
    <property type="entry name" value="HlyD-like secretion proteins"/>
    <property type="match status" value="1"/>
</dbReference>
<comment type="similarity">
    <text evidence="1">Belongs to the membrane fusion protein (MFP) (TC 8.A.1) family.</text>
</comment>
<dbReference type="Gene3D" id="2.40.30.170">
    <property type="match status" value="1"/>
</dbReference>
<dbReference type="Gene3D" id="2.40.420.20">
    <property type="match status" value="1"/>
</dbReference>
<dbReference type="PANTHER" id="PTHR30469:SF15">
    <property type="entry name" value="HLYD FAMILY OF SECRETION PROTEINS"/>
    <property type="match status" value="1"/>
</dbReference>
<keyword evidence="5" id="KW-1185">Reference proteome</keyword>
<protein>
    <submittedName>
        <fullName evidence="4">Uncharacterized protein</fullName>
    </submittedName>
</protein>
<dbReference type="STRING" id="493475.GARC_0332"/>
<dbReference type="PANTHER" id="PTHR30469">
    <property type="entry name" value="MULTIDRUG RESISTANCE PROTEIN MDTA"/>
    <property type="match status" value="1"/>
</dbReference>
<feature type="domain" description="CzcB-like barrel-sandwich hybrid" evidence="3">
    <location>
        <begin position="74"/>
        <end position="200"/>
    </location>
</feature>
<dbReference type="AlphaFoldDB" id="K6X9N8"/>
<dbReference type="Gene3D" id="1.10.287.470">
    <property type="entry name" value="Helix hairpin bin"/>
    <property type="match status" value="1"/>
</dbReference>
<evidence type="ECO:0000313" key="4">
    <source>
        <dbReference type="EMBL" id="GAC17314.1"/>
    </source>
</evidence>
<name>K6X9N8_9ALTE</name>
<dbReference type="EMBL" id="BAEO01000006">
    <property type="protein sequence ID" value="GAC17314.1"/>
    <property type="molecule type" value="Genomic_DNA"/>
</dbReference>
<dbReference type="GO" id="GO:0015562">
    <property type="term" value="F:efflux transmembrane transporter activity"/>
    <property type="evidence" value="ECO:0007669"/>
    <property type="project" value="TreeGrafter"/>
</dbReference>